<protein>
    <submittedName>
        <fullName evidence="2">Uncharacterized protein</fullName>
    </submittedName>
</protein>
<reference evidence="2 3" key="1">
    <citation type="journal article" date="2012" name="J. Bacteriol.">
        <title>Genome Sequence of "Candidatus Mycoplasma haemolamae" Strain Purdue, a Red Blood Cell Pathogen of Alpacas (Vicugna pacos) and Llamas (Lama glama).</title>
        <authorList>
            <person name="Guimaraes A.M."/>
            <person name="Toth B."/>
            <person name="Santos A.P."/>
            <person name="do Nascimento N.C."/>
            <person name="Kritchevsky J.E."/>
            <person name="Messick J.B."/>
        </authorList>
    </citation>
    <scope>NUCLEOTIDE SEQUENCE [LARGE SCALE GENOMIC DNA]</scope>
    <source>
        <strain evidence="2 3">Purdue</strain>
    </source>
</reference>
<dbReference type="KEGG" id="mhl:MHLP_04355"/>
<name>I7CH17_MYCHA</name>
<accession>I7CH17</accession>
<dbReference type="AlphaFoldDB" id="I7CH17"/>
<dbReference type="STRING" id="1212765.MHLP_04355"/>
<dbReference type="EMBL" id="CP003731">
    <property type="protein sequence ID" value="AFO52451.1"/>
    <property type="molecule type" value="Genomic_DNA"/>
</dbReference>
<keyword evidence="3" id="KW-1185">Reference proteome</keyword>
<gene>
    <name evidence="2" type="ordered locus">MHLP_04355</name>
</gene>
<dbReference type="PATRIC" id="fig|1212765.3.peg.988"/>
<dbReference type="HOGENOM" id="CLU_157200_0_0_14"/>
<evidence type="ECO:0000313" key="2">
    <source>
        <dbReference type="EMBL" id="AFO52451.1"/>
    </source>
</evidence>
<reference evidence="3" key="2">
    <citation type="submission" date="2012-07" db="EMBL/GenBank/DDBJ databases">
        <title>Complete genome sequence of 'Candidatus Mycoplasma haemolamae'.</title>
        <authorList>
            <person name="Guimaraes A.M.S."/>
            <person name="Toth B."/>
            <person name="Santos A.P."/>
            <person name="Nascimento N.C."/>
            <person name="Sojka J.E."/>
            <person name="Messick J.B."/>
        </authorList>
    </citation>
    <scope>NUCLEOTIDE SEQUENCE [LARGE SCALE GENOMIC DNA]</scope>
    <source>
        <strain evidence="3">Purdue</strain>
    </source>
</reference>
<dbReference type="Proteomes" id="UP000006502">
    <property type="component" value="Chromosome"/>
</dbReference>
<sequence length="131" mass="15144">MLFSIHPGVWAAFATLTTGIAVNVTVFSAYQAKPLRLDWNNIPKEIRQEGGYKGNDPTLRKLSEIYKRWGTSVLWYLFSAQCPKDKPDRSEAQRKHCEQHRIDFWDAPEVLNSNATMEELEAHYKKMTAKD</sequence>
<keyword evidence="1" id="KW-1133">Transmembrane helix</keyword>
<keyword evidence="1" id="KW-0812">Transmembrane</keyword>
<keyword evidence="1" id="KW-0472">Membrane</keyword>
<feature type="transmembrane region" description="Helical" evidence="1">
    <location>
        <begin position="12"/>
        <end position="30"/>
    </location>
</feature>
<proteinExistence type="predicted"/>
<evidence type="ECO:0000313" key="3">
    <source>
        <dbReference type="Proteomes" id="UP000006502"/>
    </source>
</evidence>
<organism evidence="2 3">
    <name type="scientific">Mycoplasma haematolamae (strain Purdue)</name>
    <dbReference type="NCBI Taxonomy" id="1212765"/>
    <lineage>
        <taxon>Bacteria</taxon>
        <taxon>Bacillati</taxon>
        <taxon>Mycoplasmatota</taxon>
        <taxon>Mollicutes</taxon>
        <taxon>Mycoplasmataceae</taxon>
        <taxon>Mycoplasma</taxon>
    </lineage>
</organism>
<evidence type="ECO:0000256" key="1">
    <source>
        <dbReference type="SAM" id="Phobius"/>
    </source>
</evidence>